<dbReference type="Proteomes" id="UP001596103">
    <property type="component" value="Unassembled WGS sequence"/>
</dbReference>
<evidence type="ECO:0000313" key="3">
    <source>
        <dbReference type="Proteomes" id="UP001596103"/>
    </source>
</evidence>
<evidence type="ECO:0000313" key="2">
    <source>
        <dbReference type="EMBL" id="MFC5428641.1"/>
    </source>
</evidence>
<comment type="caution">
    <text evidence="2">The sequence shown here is derived from an EMBL/GenBank/DDBJ whole genome shotgun (WGS) entry which is preliminary data.</text>
</comment>
<dbReference type="EMBL" id="JBHSMP010000009">
    <property type="protein sequence ID" value="MFC5428641.1"/>
    <property type="molecule type" value="Genomic_DNA"/>
</dbReference>
<organism evidence="2 3">
    <name type="scientific">Paraburkholderia denitrificans</name>
    <dbReference type="NCBI Taxonomy" id="694025"/>
    <lineage>
        <taxon>Bacteria</taxon>
        <taxon>Pseudomonadati</taxon>
        <taxon>Pseudomonadota</taxon>
        <taxon>Betaproteobacteria</taxon>
        <taxon>Burkholderiales</taxon>
        <taxon>Burkholderiaceae</taxon>
        <taxon>Paraburkholderia</taxon>
    </lineage>
</organism>
<gene>
    <name evidence="2" type="ORF">ACFPTO_07485</name>
</gene>
<proteinExistence type="predicted"/>
<protein>
    <submittedName>
        <fullName evidence="2">Uncharacterized protein</fullName>
    </submittedName>
</protein>
<feature type="region of interest" description="Disordered" evidence="1">
    <location>
        <begin position="1"/>
        <end position="41"/>
    </location>
</feature>
<dbReference type="RefSeq" id="WP_377710507.1">
    <property type="nucleotide sequence ID" value="NZ_JBHSMP010000009.1"/>
</dbReference>
<accession>A0ABW0J6F6</accession>
<sequence>MPAAAAANRYLRSTQEGREPATGQHPHNDYGISKANIGTRHSRSRHNLFNFQYMKAKARANPRANVLPIRRMTFINQNSGMPCTLARTIPDAVKRLPIRRDGAVYSHISFAILNGSK</sequence>
<name>A0ABW0J6F6_9BURK</name>
<reference evidence="3" key="1">
    <citation type="journal article" date="2019" name="Int. J. Syst. Evol. Microbiol.">
        <title>The Global Catalogue of Microorganisms (GCM) 10K type strain sequencing project: providing services to taxonomists for standard genome sequencing and annotation.</title>
        <authorList>
            <consortium name="The Broad Institute Genomics Platform"/>
            <consortium name="The Broad Institute Genome Sequencing Center for Infectious Disease"/>
            <person name="Wu L."/>
            <person name="Ma J."/>
        </authorList>
    </citation>
    <scope>NUCLEOTIDE SEQUENCE [LARGE SCALE GENOMIC DNA]</scope>
    <source>
        <strain evidence="3">CCUG 56042</strain>
    </source>
</reference>
<evidence type="ECO:0000256" key="1">
    <source>
        <dbReference type="SAM" id="MobiDB-lite"/>
    </source>
</evidence>
<keyword evidence="3" id="KW-1185">Reference proteome</keyword>